<dbReference type="GO" id="GO:0018958">
    <property type="term" value="P:phenol-containing compound metabolic process"/>
    <property type="evidence" value="ECO:0007669"/>
    <property type="project" value="InterPro"/>
</dbReference>
<dbReference type="FunFam" id="3.40.720.10:FF:000051">
    <property type="entry name" value="Arylsulfatase"/>
    <property type="match status" value="1"/>
</dbReference>
<organism evidence="9 10">
    <name type="scientific">Microdochium bolleyi</name>
    <dbReference type="NCBI Taxonomy" id="196109"/>
    <lineage>
        <taxon>Eukaryota</taxon>
        <taxon>Fungi</taxon>
        <taxon>Dikarya</taxon>
        <taxon>Ascomycota</taxon>
        <taxon>Pezizomycotina</taxon>
        <taxon>Sordariomycetes</taxon>
        <taxon>Xylariomycetidae</taxon>
        <taxon>Xylariales</taxon>
        <taxon>Microdochiaceae</taxon>
        <taxon>Microdochium</taxon>
    </lineage>
</organism>
<evidence type="ECO:0000259" key="8">
    <source>
        <dbReference type="Pfam" id="PF00884"/>
    </source>
</evidence>
<evidence type="ECO:0000256" key="6">
    <source>
        <dbReference type="PIRSR" id="PIRSR000972-50"/>
    </source>
</evidence>
<dbReference type="GO" id="GO:0008449">
    <property type="term" value="F:N-acetylglucosamine-6-sulfatase activity"/>
    <property type="evidence" value="ECO:0007669"/>
    <property type="project" value="TreeGrafter"/>
</dbReference>
<dbReference type="GO" id="GO:0005539">
    <property type="term" value="F:glycosaminoglycan binding"/>
    <property type="evidence" value="ECO:0007669"/>
    <property type="project" value="TreeGrafter"/>
</dbReference>
<dbReference type="PIRSF" id="PIRSF000972">
    <property type="entry name" value="Arylsulf_plant"/>
    <property type="match status" value="1"/>
</dbReference>
<evidence type="ECO:0000256" key="1">
    <source>
        <dbReference type="ARBA" id="ARBA00008779"/>
    </source>
</evidence>
<feature type="domain" description="Sulfatase N-terminal" evidence="8">
    <location>
        <begin position="32"/>
        <end position="385"/>
    </location>
</feature>
<dbReference type="PANTHER" id="PTHR43108">
    <property type="entry name" value="N-ACETYLGLUCOSAMINE-6-SULFATASE FAMILY MEMBER"/>
    <property type="match status" value="1"/>
</dbReference>
<dbReference type="InterPro" id="IPR017850">
    <property type="entry name" value="Alkaline_phosphatase_core_sf"/>
</dbReference>
<keyword evidence="3 5" id="KW-0378">Hydrolase</keyword>
<comment type="catalytic activity">
    <reaction evidence="5">
        <text>an aryl sulfate + H2O = a phenol + sulfate + H(+)</text>
        <dbReference type="Rhea" id="RHEA:17261"/>
        <dbReference type="ChEBI" id="CHEBI:15377"/>
        <dbReference type="ChEBI" id="CHEBI:15378"/>
        <dbReference type="ChEBI" id="CHEBI:16189"/>
        <dbReference type="ChEBI" id="CHEBI:33853"/>
        <dbReference type="ChEBI" id="CHEBI:140317"/>
        <dbReference type="EC" id="3.1.6.1"/>
    </reaction>
</comment>
<dbReference type="InParanoid" id="A0A136IVF0"/>
<comment type="similarity">
    <text evidence="1 5">Belongs to the sulfatase family.</text>
</comment>
<dbReference type="EMBL" id="KQ964257">
    <property type="protein sequence ID" value="KXJ88871.1"/>
    <property type="molecule type" value="Genomic_DNA"/>
</dbReference>
<evidence type="ECO:0000313" key="10">
    <source>
        <dbReference type="Proteomes" id="UP000070501"/>
    </source>
</evidence>
<proteinExistence type="inferred from homology"/>
<dbReference type="InterPro" id="IPR012083">
    <property type="entry name" value="Arylsulfatase"/>
</dbReference>
<keyword evidence="2" id="KW-0732">Signal</keyword>
<dbReference type="GO" id="GO:0004065">
    <property type="term" value="F:arylsulfatase activity"/>
    <property type="evidence" value="ECO:0007669"/>
    <property type="project" value="UniProtKB-UniRule"/>
</dbReference>
<dbReference type="PANTHER" id="PTHR43108:SF8">
    <property type="entry name" value="SD21168P"/>
    <property type="match status" value="1"/>
</dbReference>
<protein>
    <recommendedName>
        <fullName evidence="5">Arylsulfatase</fullName>
        <shortName evidence="5">AS</shortName>
        <ecNumber evidence="5">3.1.6.1</ecNumber>
    </recommendedName>
    <alternativeName>
        <fullName evidence="5">Aryl-sulfate sulphohydrolase</fullName>
    </alternativeName>
</protein>
<sequence length="591" mass="66191">MKRSSHLTACGQNQAPLGQQHDLPTAGPGKRPNIVFVLVDDQDLHLQSMDYLPLIKKHLGDHGTTFSKHFCTTAVCCPSRVSLWTGMLAHNTNVTDVHPPYGGYPKFVRQGLGDRYLPVWLQQSGYNTYYTGKLFNAHTVDNYNDPFVPGWTGSDFLLDPYTYSYLNATYQRNRDPPVSYEGQYTIDVLAEKAYGFLDDAVASDKPFFLVAAPIAPHSNVDPNALVGKPDIIDIIRAFSAPIPAKRHEHLFEDAKVPRTDNFNPDEPLGAGWIKTLPKQSQQNIDFNDHFYRQRLRSLQSVDELVEGLVERLDRAGILDNTYIFYTSDNGYHIGQHRLNPGKECGFDEDINVPLIIRGPGVPRNASTSIVTTHPDLAPTILELAGSTRGLPPSVVLDGARIPLDGAGIMAAERTRHEHTAVEFWGRAAAEGKAFDGQHSVYENNTYKGLRIVSEEWNLYYSVWCNGEHELYDSQTDPGQMRNLLEDSQHGSAKINGHAVDKIAARLDALLLVLKSCKGEACVRPWLSLHPQGNVNSLSGALSPRFDGFYEEEQVKVRYDRCELGYILESEGPQFETDGVAYWYDVHWSEWT</sequence>
<evidence type="ECO:0000256" key="3">
    <source>
        <dbReference type="ARBA" id="ARBA00022801"/>
    </source>
</evidence>
<dbReference type="Gene3D" id="3.40.720.10">
    <property type="entry name" value="Alkaline Phosphatase, subunit A"/>
    <property type="match status" value="1"/>
</dbReference>
<accession>A0A136IVF0</accession>
<comment type="PTM">
    <text evidence="6">The conversion to 3-oxoalanine (also known as C-formylglycine, FGly), of a serine or cysteine residue in prokaryotes and of a cysteine residue in eukaryotes, is critical for catalytic activity.</text>
</comment>
<evidence type="ECO:0000313" key="9">
    <source>
        <dbReference type="EMBL" id="KXJ88871.1"/>
    </source>
</evidence>
<dbReference type="Proteomes" id="UP000070501">
    <property type="component" value="Unassembled WGS sequence"/>
</dbReference>
<dbReference type="InterPro" id="IPR000917">
    <property type="entry name" value="Sulfatase_N"/>
</dbReference>
<dbReference type="OrthoDB" id="96314at2759"/>
<feature type="compositionally biased region" description="Polar residues" evidence="7">
    <location>
        <begin position="1"/>
        <end position="17"/>
    </location>
</feature>
<feature type="region of interest" description="Disordered" evidence="7">
    <location>
        <begin position="1"/>
        <end position="25"/>
    </location>
</feature>
<dbReference type="AlphaFoldDB" id="A0A136IVF0"/>
<dbReference type="EC" id="3.1.6.1" evidence="5"/>
<keyword evidence="10" id="KW-1185">Reference proteome</keyword>
<dbReference type="Pfam" id="PF00884">
    <property type="entry name" value="Sulfatase"/>
    <property type="match status" value="1"/>
</dbReference>
<feature type="modified residue" description="3-oxoalanine (Cys)" evidence="6">
    <location>
        <position position="76"/>
    </location>
</feature>
<name>A0A136IVF0_9PEZI</name>
<gene>
    <name evidence="9" type="ORF">Micbo1qcDRAFT_214032</name>
</gene>
<reference evidence="10" key="1">
    <citation type="submission" date="2016-02" db="EMBL/GenBank/DDBJ databases">
        <title>Draft genome sequence of Microdochium bolleyi, a fungal endophyte of beachgrass.</title>
        <authorList>
            <consortium name="DOE Joint Genome Institute"/>
            <person name="David A.S."/>
            <person name="May G."/>
            <person name="Haridas S."/>
            <person name="Lim J."/>
            <person name="Wang M."/>
            <person name="Labutti K."/>
            <person name="Lipzen A."/>
            <person name="Barry K."/>
            <person name="Grigoriev I.V."/>
        </authorList>
    </citation>
    <scope>NUCLEOTIDE SEQUENCE [LARGE SCALE GENOMIC DNA]</scope>
    <source>
        <strain evidence="10">J235TASD1</strain>
    </source>
</reference>
<evidence type="ECO:0000256" key="4">
    <source>
        <dbReference type="ARBA" id="ARBA00023180"/>
    </source>
</evidence>
<evidence type="ECO:0000256" key="7">
    <source>
        <dbReference type="SAM" id="MobiDB-lite"/>
    </source>
</evidence>
<dbReference type="SUPFAM" id="SSF53649">
    <property type="entry name" value="Alkaline phosphatase-like"/>
    <property type="match status" value="1"/>
</dbReference>
<dbReference type="InterPro" id="IPR024607">
    <property type="entry name" value="Sulfatase_CS"/>
</dbReference>
<keyword evidence="4" id="KW-0325">Glycoprotein</keyword>
<dbReference type="PROSITE" id="PS00523">
    <property type="entry name" value="SULFATASE_1"/>
    <property type="match status" value="1"/>
</dbReference>
<dbReference type="STRING" id="196109.A0A136IVF0"/>
<evidence type="ECO:0000256" key="2">
    <source>
        <dbReference type="ARBA" id="ARBA00022729"/>
    </source>
</evidence>
<dbReference type="CDD" id="cd16147">
    <property type="entry name" value="G6S"/>
    <property type="match status" value="1"/>
</dbReference>
<evidence type="ECO:0000256" key="5">
    <source>
        <dbReference type="PIRNR" id="PIRNR000972"/>
    </source>
</evidence>